<keyword evidence="2" id="KW-1185">Reference proteome</keyword>
<evidence type="ECO:0008006" key="3">
    <source>
        <dbReference type="Google" id="ProtNLM"/>
    </source>
</evidence>
<evidence type="ECO:0000313" key="2">
    <source>
        <dbReference type="Proteomes" id="UP001188597"/>
    </source>
</evidence>
<proteinExistence type="predicted"/>
<reference evidence="1" key="1">
    <citation type="submission" date="2022-12" db="EMBL/GenBank/DDBJ databases">
        <title>Draft genome assemblies for two species of Escallonia (Escalloniales).</title>
        <authorList>
            <person name="Chanderbali A."/>
            <person name="Dervinis C."/>
            <person name="Anghel I."/>
            <person name="Soltis D."/>
            <person name="Soltis P."/>
            <person name="Zapata F."/>
        </authorList>
    </citation>
    <scope>NUCLEOTIDE SEQUENCE</scope>
    <source>
        <strain evidence="1">UCBG64.0493</strain>
        <tissue evidence="1">Leaf</tissue>
    </source>
</reference>
<name>A0AA88VB38_9ASTE</name>
<dbReference type="EMBL" id="JAVXUP010002244">
    <property type="protein sequence ID" value="KAK3004508.1"/>
    <property type="molecule type" value="Genomic_DNA"/>
</dbReference>
<organism evidence="1 2">
    <name type="scientific">Escallonia herrerae</name>
    <dbReference type="NCBI Taxonomy" id="1293975"/>
    <lineage>
        <taxon>Eukaryota</taxon>
        <taxon>Viridiplantae</taxon>
        <taxon>Streptophyta</taxon>
        <taxon>Embryophyta</taxon>
        <taxon>Tracheophyta</taxon>
        <taxon>Spermatophyta</taxon>
        <taxon>Magnoliopsida</taxon>
        <taxon>eudicotyledons</taxon>
        <taxon>Gunneridae</taxon>
        <taxon>Pentapetalae</taxon>
        <taxon>asterids</taxon>
        <taxon>campanulids</taxon>
        <taxon>Escalloniales</taxon>
        <taxon>Escalloniaceae</taxon>
        <taxon>Escallonia</taxon>
    </lineage>
</organism>
<dbReference type="GO" id="GO:0009451">
    <property type="term" value="P:RNA modification"/>
    <property type="evidence" value="ECO:0007669"/>
    <property type="project" value="InterPro"/>
</dbReference>
<evidence type="ECO:0000313" key="1">
    <source>
        <dbReference type="EMBL" id="KAK3004508.1"/>
    </source>
</evidence>
<dbReference type="PANTHER" id="PTHR47926">
    <property type="entry name" value="PENTATRICOPEPTIDE REPEAT-CONTAINING PROTEIN"/>
    <property type="match status" value="1"/>
</dbReference>
<dbReference type="InterPro" id="IPR046960">
    <property type="entry name" value="PPR_At4g14850-like_plant"/>
</dbReference>
<dbReference type="Proteomes" id="UP001188597">
    <property type="component" value="Unassembled WGS sequence"/>
</dbReference>
<gene>
    <name evidence="1" type="ORF">RJ639_017958</name>
</gene>
<dbReference type="AlphaFoldDB" id="A0AA88VB38"/>
<comment type="caution">
    <text evidence="1">The sequence shown here is derived from an EMBL/GenBank/DDBJ whole genome shotgun (WGS) entry which is preliminary data.</text>
</comment>
<dbReference type="Gene3D" id="1.25.40.10">
    <property type="entry name" value="Tetratricopeptide repeat domain"/>
    <property type="match status" value="1"/>
</dbReference>
<dbReference type="InterPro" id="IPR011990">
    <property type="entry name" value="TPR-like_helical_dom_sf"/>
</dbReference>
<protein>
    <recommendedName>
        <fullName evidence="3">Pentatricopeptide repeat-containing protein</fullName>
    </recommendedName>
</protein>
<dbReference type="GO" id="GO:0003723">
    <property type="term" value="F:RNA binding"/>
    <property type="evidence" value="ECO:0007669"/>
    <property type="project" value="InterPro"/>
</dbReference>
<sequence>MVRSGIRADMFTAIATLSSISELKCLKRGKEMHAHVIRNGSDYQVSVLNPLIDMYCNCGCLVAARQIFDSITNKTTPTFSTKASSSRGEI</sequence>
<dbReference type="PANTHER" id="PTHR47926:SF347">
    <property type="entry name" value="PENTATRICOPEPTIDE REPEAT-CONTAINING PROTEIN"/>
    <property type="match status" value="1"/>
</dbReference>
<accession>A0AA88VB38</accession>